<evidence type="ECO:0000259" key="2">
    <source>
        <dbReference type="Pfam" id="PF01557"/>
    </source>
</evidence>
<organism evidence="3 4">
    <name type="scientific">Hydrogenibacillus schlegelii</name>
    <name type="common">Bacillus schlegelii</name>
    <dbReference type="NCBI Taxonomy" id="1484"/>
    <lineage>
        <taxon>Bacteria</taxon>
        <taxon>Bacillati</taxon>
        <taxon>Bacillota</taxon>
        <taxon>Bacilli</taxon>
        <taxon>Bacillales</taxon>
        <taxon>Bacillales Family X. Incertae Sedis</taxon>
        <taxon>Hydrogenibacillus</taxon>
    </lineage>
</organism>
<sequence>MNGPATGRVAYRGAVYDVTPAPGGVCLPNGEVVPEEAVVWLVPFRPRAIIALGLNYGDHARELRFEAPPEPIVFFKGPNALVGHRGTTPRPRSARMMHFETELAVVIGRRARFVPERDAYAVVAGYTVANDYAVRDDLENYYRPNLRAKNRDRSTPIGPWLVASEAVPDPMNLPLRTVVNGRIVQEGNTRDMLYGIPEIIAYLSRHMTLDAGDVILTGTPKGVENVVAGDVVESIIDGVGRLLNTLVDDG</sequence>
<evidence type="ECO:0000256" key="1">
    <source>
        <dbReference type="ARBA" id="ARBA00022723"/>
    </source>
</evidence>
<dbReference type="PANTHER" id="PTHR11820">
    <property type="entry name" value="ACYLPYRUVASE"/>
    <property type="match status" value="1"/>
</dbReference>
<dbReference type="Gene3D" id="3.90.850.10">
    <property type="entry name" value="Fumarylacetoacetase-like, C-terminal domain"/>
    <property type="match status" value="1"/>
</dbReference>
<feature type="domain" description="Fumarylacetoacetase-like C-terminal" evidence="2">
    <location>
        <begin position="49"/>
        <end position="246"/>
    </location>
</feature>
<evidence type="ECO:0000313" key="4">
    <source>
        <dbReference type="Proteomes" id="UP000243024"/>
    </source>
</evidence>
<keyword evidence="1" id="KW-0479">Metal-binding</keyword>
<dbReference type="InterPro" id="IPR012684">
    <property type="entry name" value="HPA_isomer/decarb_C"/>
</dbReference>
<keyword evidence="4" id="KW-1185">Reference proteome</keyword>
<dbReference type="OrthoDB" id="9805307at2"/>
<accession>A0A132N4X0</accession>
<reference evidence="3 4" key="1">
    <citation type="submission" date="2015-09" db="EMBL/GenBank/DDBJ databases">
        <title>Draft genome sequence of Hydrogenibacillus schlegelii DSM 2000.</title>
        <authorList>
            <person name="Hemp J."/>
        </authorList>
    </citation>
    <scope>NUCLEOTIDE SEQUENCE [LARGE SCALE GENOMIC DNA]</scope>
    <source>
        <strain evidence="3 4">MA 48</strain>
    </source>
</reference>
<comment type="caution">
    <text evidence="3">The sequence shown here is derived from an EMBL/GenBank/DDBJ whole genome shotgun (WGS) entry which is preliminary data.</text>
</comment>
<dbReference type="InterPro" id="IPR011234">
    <property type="entry name" value="Fumarylacetoacetase-like_C"/>
</dbReference>
<dbReference type="STRING" id="1484.SA87_04675"/>
<dbReference type="EMBL" id="JXBB01000066">
    <property type="protein sequence ID" value="OAR03193.1"/>
    <property type="molecule type" value="Genomic_DNA"/>
</dbReference>
<evidence type="ECO:0000313" key="3">
    <source>
        <dbReference type="EMBL" id="OAR03193.1"/>
    </source>
</evidence>
<dbReference type="InterPro" id="IPR036663">
    <property type="entry name" value="Fumarylacetoacetase_C_sf"/>
</dbReference>
<dbReference type="GO" id="GO:0018800">
    <property type="term" value="F:5-oxopent-3-ene-1,2,5-tricarboxylate decarboxylase activity"/>
    <property type="evidence" value="ECO:0007669"/>
    <property type="project" value="InterPro"/>
</dbReference>
<dbReference type="Proteomes" id="UP000243024">
    <property type="component" value="Unassembled WGS sequence"/>
</dbReference>
<name>A0A132N4X0_HYDSH</name>
<dbReference type="RefSeq" id="WP_066203688.1">
    <property type="nucleotide sequence ID" value="NZ_CBCSAS010000010.1"/>
</dbReference>
<dbReference type="GO" id="GO:0008704">
    <property type="term" value="F:5-carboxymethyl-2-hydroxymuconate delta-isomerase activity"/>
    <property type="evidence" value="ECO:0007669"/>
    <property type="project" value="InterPro"/>
</dbReference>
<dbReference type="GO" id="GO:0046872">
    <property type="term" value="F:metal ion binding"/>
    <property type="evidence" value="ECO:0007669"/>
    <property type="project" value="UniProtKB-KW"/>
</dbReference>
<dbReference type="FunFam" id="3.90.850.10:FF:000002">
    <property type="entry name" value="2-hydroxyhepta-2,4-diene-1,7-dioate isomerase"/>
    <property type="match status" value="1"/>
</dbReference>
<protein>
    <submittedName>
        <fullName evidence="3">2-hydroxyhepta-2,4-diene-1,7-dioate isomerase</fullName>
    </submittedName>
</protein>
<keyword evidence="3" id="KW-0413">Isomerase</keyword>
<dbReference type="SUPFAM" id="SSF56529">
    <property type="entry name" value="FAH"/>
    <property type="match status" value="1"/>
</dbReference>
<gene>
    <name evidence="3" type="ORF">SA87_04675</name>
</gene>
<dbReference type="AlphaFoldDB" id="A0A132N4X0"/>
<dbReference type="NCBIfam" id="TIGR02303">
    <property type="entry name" value="HpaG-C-term"/>
    <property type="match status" value="1"/>
</dbReference>
<proteinExistence type="predicted"/>
<dbReference type="PANTHER" id="PTHR11820:SF114">
    <property type="entry name" value="4-HYDROXYPHENYLACETATE CATABOLISM PROTEIN"/>
    <property type="match status" value="1"/>
</dbReference>
<dbReference type="Pfam" id="PF01557">
    <property type="entry name" value="FAA_hydrolase"/>
    <property type="match status" value="1"/>
</dbReference>
<dbReference type="GO" id="GO:1901023">
    <property type="term" value="P:4-hydroxyphenylacetate catabolic process"/>
    <property type="evidence" value="ECO:0007669"/>
    <property type="project" value="InterPro"/>
</dbReference>